<protein>
    <submittedName>
        <fullName evidence="2">Phosphoglycerate mutase family protein</fullName>
        <ecNumber evidence="2">5.4.2.-</ecNumber>
    </submittedName>
</protein>
<dbReference type="PANTHER" id="PTHR48100:SF1">
    <property type="entry name" value="HISTIDINE PHOSPHATASE FAMILY PROTEIN-RELATED"/>
    <property type="match status" value="1"/>
</dbReference>
<dbReference type="Proteomes" id="UP001602119">
    <property type="component" value="Unassembled WGS sequence"/>
</dbReference>
<keyword evidence="2" id="KW-0413">Isomerase</keyword>
<evidence type="ECO:0000256" key="1">
    <source>
        <dbReference type="SAM" id="MobiDB-lite"/>
    </source>
</evidence>
<organism evidence="2 3">
    <name type="scientific">Microtetraspora fusca</name>
    <dbReference type="NCBI Taxonomy" id="1997"/>
    <lineage>
        <taxon>Bacteria</taxon>
        <taxon>Bacillati</taxon>
        <taxon>Actinomycetota</taxon>
        <taxon>Actinomycetes</taxon>
        <taxon>Streptosporangiales</taxon>
        <taxon>Streptosporangiaceae</taxon>
        <taxon>Microtetraspora</taxon>
    </lineage>
</organism>
<feature type="region of interest" description="Disordered" evidence="1">
    <location>
        <begin position="76"/>
        <end position="115"/>
    </location>
</feature>
<name>A0ABW6V203_MICFU</name>
<dbReference type="InterPro" id="IPR013078">
    <property type="entry name" value="His_Pase_superF_clade-1"/>
</dbReference>
<sequence length="115" mass="12049">MRTRLFFVRHGDSVHQKEGAIGGPGGCRGLTDIGREQAALLGRQITADIGSDKTIIYSSPLPRAVETAAAISTISGLPSSQDCGLCPPSSSSATPRRSRSRSTLSDYCRSIAPST</sequence>
<feature type="compositionally biased region" description="Low complexity" evidence="1">
    <location>
        <begin position="87"/>
        <end position="105"/>
    </location>
</feature>
<dbReference type="EC" id="5.4.2.-" evidence="2"/>
<dbReference type="SMART" id="SM00855">
    <property type="entry name" value="PGAM"/>
    <property type="match status" value="1"/>
</dbReference>
<reference evidence="2 3" key="1">
    <citation type="submission" date="2024-10" db="EMBL/GenBank/DDBJ databases">
        <title>The Natural Products Discovery Center: Release of the First 8490 Sequenced Strains for Exploring Actinobacteria Biosynthetic Diversity.</title>
        <authorList>
            <person name="Kalkreuter E."/>
            <person name="Kautsar S.A."/>
            <person name="Yang D."/>
            <person name="Bader C.D."/>
            <person name="Teijaro C.N."/>
            <person name="Fluegel L."/>
            <person name="Davis C.M."/>
            <person name="Simpson J.R."/>
            <person name="Lauterbach L."/>
            <person name="Steele A.D."/>
            <person name="Gui C."/>
            <person name="Meng S."/>
            <person name="Li G."/>
            <person name="Viehrig K."/>
            <person name="Ye F."/>
            <person name="Su P."/>
            <person name="Kiefer A.F."/>
            <person name="Nichols A."/>
            <person name="Cepeda A.J."/>
            <person name="Yan W."/>
            <person name="Fan B."/>
            <person name="Jiang Y."/>
            <person name="Adhikari A."/>
            <person name="Zheng C.-J."/>
            <person name="Schuster L."/>
            <person name="Cowan T.M."/>
            <person name="Smanski M.J."/>
            <person name="Chevrette M.G."/>
            <person name="De Carvalho L.P.S."/>
            <person name="Shen B."/>
        </authorList>
    </citation>
    <scope>NUCLEOTIDE SEQUENCE [LARGE SCALE GENOMIC DNA]</scope>
    <source>
        <strain evidence="2 3">NPDC001281</strain>
    </source>
</reference>
<dbReference type="GO" id="GO:0016853">
    <property type="term" value="F:isomerase activity"/>
    <property type="evidence" value="ECO:0007669"/>
    <property type="project" value="UniProtKB-KW"/>
</dbReference>
<dbReference type="InterPro" id="IPR050275">
    <property type="entry name" value="PGM_Phosphatase"/>
</dbReference>
<dbReference type="RefSeq" id="WP_387341711.1">
    <property type="nucleotide sequence ID" value="NZ_JBIAXI010000005.1"/>
</dbReference>
<proteinExistence type="predicted"/>
<accession>A0ABW6V203</accession>
<dbReference type="SUPFAM" id="SSF53254">
    <property type="entry name" value="Phosphoglycerate mutase-like"/>
    <property type="match status" value="1"/>
</dbReference>
<gene>
    <name evidence="2" type="ORF">ACFY05_10825</name>
</gene>
<dbReference type="Gene3D" id="3.40.50.1240">
    <property type="entry name" value="Phosphoglycerate mutase-like"/>
    <property type="match status" value="1"/>
</dbReference>
<dbReference type="PANTHER" id="PTHR48100">
    <property type="entry name" value="BROAD-SPECIFICITY PHOSPHATASE YOR283W-RELATED"/>
    <property type="match status" value="1"/>
</dbReference>
<dbReference type="EMBL" id="JBIAXI010000005">
    <property type="protein sequence ID" value="MFF4773339.1"/>
    <property type="molecule type" value="Genomic_DNA"/>
</dbReference>
<keyword evidence="3" id="KW-1185">Reference proteome</keyword>
<comment type="caution">
    <text evidence="2">The sequence shown here is derived from an EMBL/GenBank/DDBJ whole genome shotgun (WGS) entry which is preliminary data.</text>
</comment>
<evidence type="ECO:0000313" key="3">
    <source>
        <dbReference type="Proteomes" id="UP001602119"/>
    </source>
</evidence>
<dbReference type="CDD" id="cd07067">
    <property type="entry name" value="HP_PGM_like"/>
    <property type="match status" value="1"/>
</dbReference>
<dbReference type="InterPro" id="IPR029033">
    <property type="entry name" value="His_PPase_superfam"/>
</dbReference>
<dbReference type="Pfam" id="PF00300">
    <property type="entry name" value="His_Phos_1"/>
    <property type="match status" value="1"/>
</dbReference>
<evidence type="ECO:0000313" key="2">
    <source>
        <dbReference type="EMBL" id="MFF4773339.1"/>
    </source>
</evidence>